<dbReference type="Proteomes" id="UP000235994">
    <property type="component" value="Unassembled WGS sequence"/>
</dbReference>
<proteinExistence type="predicted"/>
<dbReference type="AlphaFoldDB" id="A0A2N8KGJ9"/>
<sequence>MAKRSPSVDRAVRIELLRARAAIERESLAQSIASAGRRLEPSALLRGLLPSLASSSASRWALQAISLARRYPLVSSSLSAMVMRGGKRSRLLKIAGGAFVGWQLFKAWRGARQDGGRDGEPR</sequence>
<evidence type="ECO:0000313" key="1">
    <source>
        <dbReference type="EMBL" id="PND32570.1"/>
    </source>
</evidence>
<protein>
    <recommendedName>
        <fullName evidence="3">DUF3318 domain-containing protein</fullName>
    </recommendedName>
</protein>
<dbReference type="RefSeq" id="WP_102773688.1">
    <property type="nucleotide sequence ID" value="NZ_POQS01000004.1"/>
</dbReference>
<name>A0A2N8KGJ9_9BURK</name>
<evidence type="ECO:0000313" key="2">
    <source>
        <dbReference type="Proteomes" id="UP000235994"/>
    </source>
</evidence>
<comment type="caution">
    <text evidence="1">The sequence shown here is derived from an EMBL/GenBank/DDBJ whole genome shotgun (WGS) entry which is preliminary data.</text>
</comment>
<organism evidence="1 2">
    <name type="scientific">Achromobacter pulmonis</name>
    <dbReference type="NCBI Taxonomy" id="1389932"/>
    <lineage>
        <taxon>Bacteria</taxon>
        <taxon>Pseudomonadati</taxon>
        <taxon>Pseudomonadota</taxon>
        <taxon>Betaproteobacteria</taxon>
        <taxon>Burkholderiales</taxon>
        <taxon>Alcaligenaceae</taxon>
        <taxon>Achromobacter</taxon>
    </lineage>
</organism>
<reference evidence="1 2" key="1">
    <citation type="submission" date="2018-01" db="EMBL/GenBank/DDBJ databases">
        <title>The draft genome of an aniline degradation strain ANB-1.</title>
        <authorList>
            <person name="Zhang L."/>
            <person name="Jiang J."/>
        </authorList>
    </citation>
    <scope>NUCLEOTIDE SEQUENCE [LARGE SCALE GENOMIC DNA]</scope>
    <source>
        <strain evidence="1 2">ANB-1</strain>
    </source>
</reference>
<dbReference type="EMBL" id="POQS01000004">
    <property type="protein sequence ID" value="PND32570.1"/>
    <property type="molecule type" value="Genomic_DNA"/>
</dbReference>
<evidence type="ECO:0008006" key="3">
    <source>
        <dbReference type="Google" id="ProtNLM"/>
    </source>
</evidence>
<accession>A0A2N8KGJ9</accession>
<keyword evidence="2" id="KW-1185">Reference proteome</keyword>
<gene>
    <name evidence="1" type="ORF">C1I89_16020</name>
</gene>